<evidence type="ECO:0000313" key="2">
    <source>
        <dbReference type="EMBL" id="MBW0478131.1"/>
    </source>
</evidence>
<reference evidence="2" key="1">
    <citation type="submission" date="2021-03" db="EMBL/GenBank/DDBJ databases">
        <title>Draft genome sequence of rust myrtle Austropuccinia psidii MF-1, a brazilian biotype.</title>
        <authorList>
            <person name="Quecine M.C."/>
            <person name="Pachon D.M.R."/>
            <person name="Bonatelli M.L."/>
            <person name="Correr F.H."/>
            <person name="Franceschini L.M."/>
            <person name="Leite T.F."/>
            <person name="Margarido G.R.A."/>
            <person name="Almeida C.A."/>
            <person name="Ferrarezi J.A."/>
            <person name="Labate C.A."/>
        </authorList>
    </citation>
    <scope>NUCLEOTIDE SEQUENCE</scope>
    <source>
        <strain evidence="2">MF-1</strain>
    </source>
</reference>
<comment type="caution">
    <text evidence="2">The sequence shown here is derived from an EMBL/GenBank/DDBJ whole genome shotgun (WGS) entry which is preliminary data.</text>
</comment>
<evidence type="ECO:0000256" key="1">
    <source>
        <dbReference type="SAM" id="SignalP"/>
    </source>
</evidence>
<dbReference type="EMBL" id="AVOT02005068">
    <property type="protein sequence ID" value="MBW0478131.1"/>
    <property type="molecule type" value="Genomic_DNA"/>
</dbReference>
<sequence>MPQKPTCTIGQPKLMLCCTLCALRGVSPAFAPSRQPTLVMLADKHTKTLVCCATFPTMRQDTLMRTPLWLTMMKEFLSGNGLPNPKLADRNASRQLALCSQVLICPPPSKATV</sequence>
<evidence type="ECO:0008006" key="4">
    <source>
        <dbReference type="Google" id="ProtNLM"/>
    </source>
</evidence>
<keyword evidence="3" id="KW-1185">Reference proteome</keyword>
<dbReference type="AlphaFoldDB" id="A0A9Q3C8E7"/>
<gene>
    <name evidence="2" type="ORF">O181_017846</name>
</gene>
<keyword evidence="1" id="KW-0732">Signal</keyword>
<organism evidence="2 3">
    <name type="scientific">Austropuccinia psidii MF-1</name>
    <dbReference type="NCBI Taxonomy" id="1389203"/>
    <lineage>
        <taxon>Eukaryota</taxon>
        <taxon>Fungi</taxon>
        <taxon>Dikarya</taxon>
        <taxon>Basidiomycota</taxon>
        <taxon>Pucciniomycotina</taxon>
        <taxon>Pucciniomycetes</taxon>
        <taxon>Pucciniales</taxon>
        <taxon>Sphaerophragmiaceae</taxon>
        <taxon>Austropuccinia</taxon>
    </lineage>
</organism>
<name>A0A9Q3C8E7_9BASI</name>
<protein>
    <recommendedName>
        <fullName evidence="4">Secreted protein</fullName>
    </recommendedName>
</protein>
<evidence type="ECO:0000313" key="3">
    <source>
        <dbReference type="Proteomes" id="UP000765509"/>
    </source>
</evidence>
<feature type="signal peptide" evidence="1">
    <location>
        <begin position="1"/>
        <end position="28"/>
    </location>
</feature>
<dbReference type="Proteomes" id="UP000765509">
    <property type="component" value="Unassembled WGS sequence"/>
</dbReference>
<accession>A0A9Q3C8E7</accession>
<proteinExistence type="predicted"/>
<feature type="chain" id="PRO_5040446688" description="Secreted protein" evidence="1">
    <location>
        <begin position="29"/>
        <end position="113"/>
    </location>
</feature>